<keyword evidence="5" id="KW-1133">Transmembrane helix</keyword>
<dbReference type="SMART" id="SM00387">
    <property type="entry name" value="HATPase_c"/>
    <property type="match status" value="1"/>
</dbReference>
<dbReference type="Gene3D" id="1.10.287.130">
    <property type="match status" value="1"/>
</dbReference>
<dbReference type="GO" id="GO:0005524">
    <property type="term" value="F:ATP binding"/>
    <property type="evidence" value="ECO:0007669"/>
    <property type="project" value="UniProtKB-KW"/>
</dbReference>
<proteinExistence type="predicted"/>
<evidence type="ECO:0000256" key="5">
    <source>
        <dbReference type="SAM" id="Phobius"/>
    </source>
</evidence>
<gene>
    <name evidence="8" type="ORF">POL68_08605</name>
</gene>
<dbReference type="InterPro" id="IPR003661">
    <property type="entry name" value="HisK_dim/P_dom"/>
</dbReference>
<keyword evidence="5" id="KW-0812">Transmembrane</keyword>
<dbReference type="CDD" id="cd00130">
    <property type="entry name" value="PAS"/>
    <property type="match status" value="1"/>
</dbReference>
<reference evidence="8 9" key="1">
    <citation type="submission" date="2022-11" db="EMBL/GenBank/DDBJ databases">
        <title>Minimal conservation of predation-associated metabolite biosynthetic gene clusters underscores biosynthetic potential of Myxococcota including descriptions for ten novel species: Archangium lansinium sp. nov., Myxococcus landrumus sp. nov., Nannocystis bai.</title>
        <authorList>
            <person name="Ahearne A."/>
            <person name="Stevens C."/>
            <person name="Dowd S."/>
        </authorList>
    </citation>
    <scope>NUCLEOTIDE SEQUENCE [LARGE SCALE GENOMIC DNA]</scope>
    <source>
        <strain evidence="8 9">NCWAL01</strain>
    </source>
</reference>
<dbReference type="InterPro" id="IPR000014">
    <property type="entry name" value="PAS"/>
</dbReference>
<dbReference type="InterPro" id="IPR036890">
    <property type="entry name" value="HATPase_C_sf"/>
</dbReference>
<dbReference type="Gene3D" id="3.30.565.10">
    <property type="entry name" value="Histidine kinase-like ATPase, C-terminal domain"/>
    <property type="match status" value="1"/>
</dbReference>
<feature type="domain" description="Histidine kinase" evidence="6">
    <location>
        <begin position="396"/>
        <end position="621"/>
    </location>
</feature>
<keyword evidence="3" id="KW-0597">Phosphoprotein</keyword>
<dbReference type="InterPro" id="IPR004358">
    <property type="entry name" value="Sig_transdc_His_kin-like_C"/>
</dbReference>
<evidence type="ECO:0000256" key="2">
    <source>
        <dbReference type="ARBA" id="ARBA00012438"/>
    </source>
</evidence>
<feature type="region of interest" description="Disordered" evidence="4">
    <location>
        <begin position="619"/>
        <end position="647"/>
    </location>
</feature>
<dbReference type="SUPFAM" id="SSF55874">
    <property type="entry name" value="ATPase domain of HSP90 chaperone/DNA topoisomerase II/histidine kinase"/>
    <property type="match status" value="1"/>
</dbReference>
<dbReference type="NCBIfam" id="TIGR00229">
    <property type="entry name" value="sensory_box"/>
    <property type="match status" value="1"/>
</dbReference>
<dbReference type="EMBL" id="JAQNDM010000002">
    <property type="protein sequence ID" value="MDC0708527.1"/>
    <property type="molecule type" value="Genomic_DNA"/>
</dbReference>
<dbReference type="PROSITE" id="PS50109">
    <property type="entry name" value="HIS_KIN"/>
    <property type="match status" value="1"/>
</dbReference>
<evidence type="ECO:0000313" key="9">
    <source>
        <dbReference type="Proteomes" id="UP001221838"/>
    </source>
</evidence>
<dbReference type="PANTHER" id="PTHR43065:SF50">
    <property type="entry name" value="HISTIDINE KINASE"/>
    <property type="match status" value="1"/>
</dbReference>
<dbReference type="EC" id="2.7.13.3" evidence="2"/>
<evidence type="ECO:0000259" key="6">
    <source>
        <dbReference type="PROSITE" id="PS50109"/>
    </source>
</evidence>
<dbReference type="SMART" id="SM00388">
    <property type="entry name" value="HisKA"/>
    <property type="match status" value="1"/>
</dbReference>
<protein>
    <recommendedName>
        <fullName evidence="2">histidine kinase</fullName>
        <ecNumber evidence="2">2.7.13.3</ecNumber>
    </recommendedName>
</protein>
<accession>A0ABT5D8C3</accession>
<dbReference type="PANTHER" id="PTHR43065">
    <property type="entry name" value="SENSOR HISTIDINE KINASE"/>
    <property type="match status" value="1"/>
</dbReference>
<dbReference type="InterPro" id="IPR036097">
    <property type="entry name" value="HisK_dim/P_sf"/>
</dbReference>
<evidence type="ECO:0000256" key="4">
    <source>
        <dbReference type="SAM" id="MobiDB-lite"/>
    </source>
</evidence>
<keyword evidence="8" id="KW-0547">Nucleotide-binding</keyword>
<dbReference type="PRINTS" id="PR00344">
    <property type="entry name" value="BCTRLSENSOR"/>
</dbReference>
<sequence length="647" mass="70286">MAGQRTSGYLLLLPFLLLVAYAFALGLYTLRYESRGRALLVEESTAKQLTLQAADLQMSLANSLKQGLLASVRSRISELGANPHLRVALFVDDQNMVLASTRLELIGKPLAEAWPVFSQPPSAERAQQARTEWVGSVDTREGGSQLVGCYPVFLDMGASPPRVGLLFLQHDLTALKMASRHETERTVVQTSVLFLMLAVAMGVMFHVILGRRLQKLADDVRNQMGGSPSAQSEHPKTDALGNLGLAIDELAAEIGRNRQRLEENEERFQTLIERSPDAIVIHREGQLVFINPAGVAMLGYERAEELQGRPMDALIPSSEEEETLTGVPADVGSASEVEWLHRSGRKVLGEVVAFPLVFDGKPAVVSIVRDVTERKAVQTRLQAADRMVSLGTLAAGVAHEINNPLSFMLSNLRFIDDELRTLMEEGQSLSSERGREVWEALQETIVGGNRVNDIVRDLKTFARGNEERHGQVNVHAVLDLCANIARSELRHRARLVKEYGEIPLVLANESRLGQVFLNLIVNAAQAIPEGSDVKTNEVRITTTQDAQGWAVVAVKDSGVGIPPENLARLFDPFFTTKPTGVGTGLGLSICQGIIVALGGRITVESEQGKGSTFRVFLPPAEGRVSNPVGEPPAASSSGASDTQREVS</sequence>
<keyword evidence="8" id="KW-0067">ATP-binding</keyword>
<feature type="transmembrane region" description="Helical" evidence="5">
    <location>
        <begin position="6"/>
        <end position="30"/>
    </location>
</feature>
<evidence type="ECO:0000259" key="7">
    <source>
        <dbReference type="PROSITE" id="PS50112"/>
    </source>
</evidence>
<dbReference type="PROSITE" id="PS50112">
    <property type="entry name" value="PAS"/>
    <property type="match status" value="1"/>
</dbReference>
<keyword evidence="9" id="KW-1185">Reference proteome</keyword>
<feature type="domain" description="PAS" evidence="7">
    <location>
        <begin position="264"/>
        <end position="304"/>
    </location>
</feature>
<keyword evidence="5" id="KW-0472">Membrane</keyword>
<dbReference type="InterPro" id="IPR005467">
    <property type="entry name" value="His_kinase_dom"/>
</dbReference>
<dbReference type="Pfam" id="PF02518">
    <property type="entry name" value="HATPase_c"/>
    <property type="match status" value="1"/>
</dbReference>
<name>A0ABT5D8C3_9BACT</name>
<organism evidence="8 9">
    <name type="scientific">Stigmatella ashevillensis</name>
    <dbReference type="NCBI Taxonomy" id="2995309"/>
    <lineage>
        <taxon>Bacteria</taxon>
        <taxon>Pseudomonadati</taxon>
        <taxon>Myxococcota</taxon>
        <taxon>Myxococcia</taxon>
        <taxon>Myxococcales</taxon>
        <taxon>Cystobacterineae</taxon>
        <taxon>Archangiaceae</taxon>
        <taxon>Stigmatella</taxon>
    </lineage>
</organism>
<dbReference type="Pfam" id="PF13426">
    <property type="entry name" value="PAS_9"/>
    <property type="match status" value="1"/>
</dbReference>
<dbReference type="Gene3D" id="3.30.450.20">
    <property type="entry name" value="PAS domain"/>
    <property type="match status" value="1"/>
</dbReference>
<dbReference type="CDD" id="cd00082">
    <property type="entry name" value="HisKA"/>
    <property type="match status" value="1"/>
</dbReference>
<dbReference type="InterPro" id="IPR003594">
    <property type="entry name" value="HATPase_dom"/>
</dbReference>
<evidence type="ECO:0000313" key="8">
    <source>
        <dbReference type="EMBL" id="MDC0708527.1"/>
    </source>
</evidence>
<dbReference type="SUPFAM" id="SSF47384">
    <property type="entry name" value="Homodimeric domain of signal transducing histidine kinase"/>
    <property type="match status" value="1"/>
</dbReference>
<dbReference type="RefSeq" id="WP_272136462.1">
    <property type="nucleotide sequence ID" value="NZ_JAQNDM010000002.1"/>
</dbReference>
<evidence type="ECO:0000256" key="3">
    <source>
        <dbReference type="ARBA" id="ARBA00022553"/>
    </source>
</evidence>
<dbReference type="SUPFAM" id="SSF55785">
    <property type="entry name" value="PYP-like sensor domain (PAS domain)"/>
    <property type="match status" value="1"/>
</dbReference>
<comment type="catalytic activity">
    <reaction evidence="1">
        <text>ATP + protein L-histidine = ADP + protein N-phospho-L-histidine.</text>
        <dbReference type="EC" id="2.7.13.3"/>
    </reaction>
</comment>
<feature type="transmembrane region" description="Helical" evidence="5">
    <location>
        <begin position="186"/>
        <end position="209"/>
    </location>
</feature>
<comment type="caution">
    <text evidence="8">The sequence shown here is derived from an EMBL/GenBank/DDBJ whole genome shotgun (WGS) entry which is preliminary data.</text>
</comment>
<dbReference type="SMART" id="SM00091">
    <property type="entry name" value="PAS"/>
    <property type="match status" value="1"/>
</dbReference>
<dbReference type="Proteomes" id="UP001221838">
    <property type="component" value="Unassembled WGS sequence"/>
</dbReference>
<dbReference type="Pfam" id="PF00512">
    <property type="entry name" value="HisKA"/>
    <property type="match status" value="1"/>
</dbReference>
<dbReference type="InterPro" id="IPR035965">
    <property type="entry name" value="PAS-like_dom_sf"/>
</dbReference>
<evidence type="ECO:0000256" key="1">
    <source>
        <dbReference type="ARBA" id="ARBA00000085"/>
    </source>
</evidence>